<gene>
    <name evidence="3" type="ORF">D3871_18175</name>
</gene>
<evidence type="ECO:0000259" key="2">
    <source>
        <dbReference type="Pfam" id="PF01464"/>
    </source>
</evidence>
<dbReference type="OrthoDB" id="9815002at2"/>
<reference evidence="4" key="1">
    <citation type="submission" date="2018-09" db="EMBL/GenBank/DDBJ databases">
        <authorList>
            <person name="Zhu H."/>
        </authorList>
    </citation>
    <scope>NUCLEOTIDE SEQUENCE [LARGE SCALE GENOMIC DNA]</scope>
    <source>
        <strain evidence="4">K1R23-30</strain>
    </source>
</reference>
<protein>
    <submittedName>
        <fullName evidence="3">Lytic transglycosylase domain-containing protein</fullName>
    </submittedName>
</protein>
<dbReference type="Proteomes" id="UP000265955">
    <property type="component" value="Unassembled WGS sequence"/>
</dbReference>
<dbReference type="PROSITE" id="PS00922">
    <property type="entry name" value="TRANSGLYCOSYLASE"/>
    <property type="match status" value="1"/>
</dbReference>
<sequence>MSAEQLRYQGGTGAKSIFAPARAFHSNLHPLLAAVAFSGLLTGCAGMLPFDGSAPAAPEASAYPTPHSIGARHILAEWGTFGIDQRRYGPGQKRSARHAPMLDAIPDYSATIQEIMANAVCRSCDEKPYHRLVLSASDRHGVPASLIHAVIQKESNYNPSAMSHKQARGLMQVTPGTARFVGVGKHDNLYDPQININAGTAYLKYLMQNHATFDQVLAAYNSGPGNVRKYKGVPPFLETQRYVKDVKRFYFVTAKE</sequence>
<accession>A0A3A3FJ93</accession>
<dbReference type="GO" id="GO:0016020">
    <property type="term" value="C:membrane"/>
    <property type="evidence" value="ECO:0007669"/>
    <property type="project" value="InterPro"/>
</dbReference>
<dbReference type="AlphaFoldDB" id="A0A3A3FJ93"/>
<evidence type="ECO:0000256" key="1">
    <source>
        <dbReference type="ARBA" id="ARBA00007734"/>
    </source>
</evidence>
<dbReference type="PANTHER" id="PTHR37423">
    <property type="entry name" value="SOLUBLE LYTIC MUREIN TRANSGLYCOSYLASE-RELATED"/>
    <property type="match status" value="1"/>
</dbReference>
<keyword evidence="4" id="KW-1185">Reference proteome</keyword>
<evidence type="ECO:0000313" key="4">
    <source>
        <dbReference type="Proteomes" id="UP000265955"/>
    </source>
</evidence>
<name>A0A3A3FJ93_9BURK</name>
<dbReference type="InterPro" id="IPR023346">
    <property type="entry name" value="Lysozyme-like_dom_sf"/>
</dbReference>
<dbReference type="InterPro" id="IPR008258">
    <property type="entry name" value="Transglycosylase_SLT_dom_1"/>
</dbReference>
<dbReference type="EMBL" id="QYUO01000002">
    <property type="protein sequence ID" value="RJF95357.1"/>
    <property type="molecule type" value="Genomic_DNA"/>
</dbReference>
<dbReference type="InterPro" id="IPR000189">
    <property type="entry name" value="Transglyc_AS"/>
</dbReference>
<proteinExistence type="inferred from homology"/>
<organism evidence="3 4">
    <name type="scientific">Noviherbaspirillum saxi</name>
    <dbReference type="NCBI Taxonomy" id="2320863"/>
    <lineage>
        <taxon>Bacteria</taxon>
        <taxon>Pseudomonadati</taxon>
        <taxon>Pseudomonadota</taxon>
        <taxon>Betaproteobacteria</taxon>
        <taxon>Burkholderiales</taxon>
        <taxon>Oxalobacteraceae</taxon>
        <taxon>Noviherbaspirillum</taxon>
    </lineage>
</organism>
<dbReference type="Pfam" id="PF01464">
    <property type="entry name" value="SLT"/>
    <property type="match status" value="1"/>
</dbReference>
<dbReference type="SUPFAM" id="SSF53955">
    <property type="entry name" value="Lysozyme-like"/>
    <property type="match status" value="1"/>
</dbReference>
<comment type="caution">
    <text evidence="3">The sequence shown here is derived from an EMBL/GenBank/DDBJ whole genome shotgun (WGS) entry which is preliminary data.</text>
</comment>
<dbReference type="GO" id="GO:0008933">
    <property type="term" value="F:peptidoglycan lytic transglycosylase activity"/>
    <property type="evidence" value="ECO:0007669"/>
    <property type="project" value="InterPro"/>
</dbReference>
<dbReference type="CDD" id="cd16896">
    <property type="entry name" value="LT_Slt70-like"/>
    <property type="match status" value="1"/>
</dbReference>
<feature type="domain" description="Transglycosylase SLT" evidence="2">
    <location>
        <begin position="133"/>
        <end position="235"/>
    </location>
</feature>
<dbReference type="GO" id="GO:0000270">
    <property type="term" value="P:peptidoglycan metabolic process"/>
    <property type="evidence" value="ECO:0007669"/>
    <property type="project" value="InterPro"/>
</dbReference>
<comment type="similarity">
    <text evidence="1">Belongs to the transglycosylase Slt family.</text>
</comment>
<evidence type="ECO:0000313" key="3">
    <source>
        <dbReference type="EMBL" id="RJF95357.1"/>
    </source>
</evidence>
<dbReference type="Gene3D" id="1.10.530.10">
    <property type="match status" value="1"/>
</dbReference>
<dbReference type="PANTHER" id="PTHR37423:SF2">
    <property type="entry name" value="MEMBRANE-BOUND LYTIC MUREIN TRANSGLYCOSYLASE C"/>
    <property type="match status" value="1"/>
</dbReference>
<dbReference type="RefSeq" id="WP_119770507.1">
    <property type="nucleotide sequence ID" value="NZ_QYUO01000002.1"/>
</dbReference>